<dbReference type="SUPFAM" id="SSF55486">
    <property type="entry name" value="Metalloproteases ('zincins'), catalytic domain"/>
    <property type="match status" value="1"/>
</dbReference>
<dbReference type="Gene3D" id="3.40.390.10">
    <property type="entry name" value="Collagenase (Catalytic Domain)"/>
    <property type="match status" value="1"/>
</dbReference>
<dbReference type="OrthoDB" id="1896086at2759"/>
<proteinExistence type="predicted"/>
<evidence type="ECO:0000313" key="4">
    <source>
        <dbReference type="Proteomes" id="UP000813461"/>
    </source>
</evidence>
<evidence type="ECO:0000256" key="2">
    <source>
        <dbReference type="SAM" id="SignalP"/>
    </source>
</evidence>
<accession>A0A8K0QZP1</accession>
<keyword evidence="4" id="KW-1185">Reference proteome</keyword>
<dbReference type="AlphaFoldDB" id="A0A8K0QZP1"/>
<feature type="region of interest" description="Disordered" evidence="1">
    <location>
        <begin position="25"/>
        <end position="56"/>
    </location>
</feature>
<sequence length="504" mass="55429">MYFSPKTLVLLSTTLLVSASVIPRDVIDPNNPEASDPKTPPKKLDRLPRPDNPFKDGFKMAPTSCTDWMKPSEQCFKDLQAQPGGVNAFSGGELKWDSDHRCDERQQGMFQTAAWDAHSLAFNADDEPDGHNAKHVALWKTFSTKKTFDIIVSCKDTKNLCPVQKDGKSVGGYAFTYSGWLGYYYYITMCAPFFQTDDLMGKIDLIEKEMQEGNPQKAQQAVWQKSTGQMFLHEMMHLESVGNPKIKLIFLIDELVNPNDVQGWAYGPTLVHMLARRNLNDGGGASRASTNADSYAWLANSKYFYDLTGYFPRPPNYKGSDATFDAQDQDGWMLDFGRITDDLSEADINDRLNRIVAGMSTIPAPSSVKPSKGKSLSIAAVSQVNSHGTSASSDIAWTFYTTSVGKAVGSCGETDGEKISPLGGTSVSLPSSMDIANLPWPAGEFKLDIEGAACEYKCDGTNPGRLFCPDREIACNEDSAKARKEGVLQCGSRVRFHAAVYCDF</sequence>
<dbReference type="InterPro" id="IPR024079">
    <property type="entry name" value="MetalloPept_cat_dom_sf"/>
</dbReference>
<reference evidence="3" key="1">
    <citation type="journal article" date="2021" name="Nat. Commun.">
        <title>Genetic determinants of endophytism in the Arabidopsis root mycobiome.</title>
        <authorList>
            <person name="Mesny F."/>
            <person name="Miyauchi S."/>
            <person name="Thiergart T."/>
            <person name="Pickel B."/>
            <person name="Atanasova L."/>
            <person name="Karlsson M."/>
            <person name="Huettel B."/>
            <person name="Barry K.W."/>
            <person name="Haridas S."/>
            <person name="Chen C."/>
            <person name="Bauer D."/>
            <person name="Andreopoulos W."/>
            <person name="Pangilinan J."/>
            <person name="LaButti K."/>
            <person name="Riley R."/>
            <person name="Lipzen A."/>
            <person name="Clum A."/>
            <person name="Drula E."/>
            <person name="Henrissat B."/>
            <person name="Kohler A."/>
            <person name="Grigoriev I.V."/>
            <person name="Martin F.M."/>
            <person name="Hacquard S."/>
        </authorList>
    </citation>
    <scope>NUCLEOTIDE SEQUENCE</scope>
    <source>
        <strain evidence="3">MPI-SDFR-AT-0120</strain>
    </source>
</reference>
<evidence type="ECO:0000256" key="1">
    <source>
        <dbReference type="SAM" id="MobiDB-lite"/>
    </source>
</evidence>
<comment type="caution">
    <text evidence="3">The sequence shown here is derived from an EMBL/GenBank/DDBJ whole genome shotgun (WGS) entry which is preliminary data.</text>
</comment>
<dbReference type="EMBL" id="JAGMVJ010000015">
    <property type="protein sequence ID" value="KAH7080719.1"/>
    <property type="molecule type" value="Genomic_DNA"/>
</dbReference>
<evidence type="ECO:0008006" key="5">
    <source>
        <dbReference type="Google" id="ProtNLM"/>
    </source>
</evidence>
<protein>
    <recommendedName>
        <fullName evidence="5">Metalloprotease</fullName>
    </recommendedName>
</protein>
<dbReference type="GO" id="GO:0008237">
    <property type="term" value="F:metallopeptidase activity"/>
    <property type="evidence" value="ECO:0007669"/>
    <property type="project" value="InterPro"/>
</dbReference>
<keyword evidence="2" id="KW-0732">Signal</keyword>
<feature type="signal peptide" evidence="2">
    <location>
        <begin position="1"/>
        <end position="19"/>
    </location>
</feature>
<feature type="chain" id="PRO_5035461541" description="Metalloprotease" evidence="2">
    <location>
        <begin position="20"/>
        <end position="504"/>
    </location>
</feature>
<organism evidence="3 4">
    <name type="scientific">Paraphoma chrysanthemicola</name>
    <dbReference type="NCBI Taxonomy" id="798071"/>
    <lineage>
        <taxon>Eukaryota</taxon>
        <taxon>Fungi</taxon>
        <taxon>Dikarya</taxon>
        <taxon>Ascomycota</taxon>
        <taxon>Pezizomycotina</taxon>
        <taxon>Dothideomycetes</taxon>
        <taxon>Pleosporomycetidae</taxon>
        <taxon>Pleosporales</taxon>
        <taxon>Pleosporineae</taxon>
        <taxon>Phaeosphaeriaceae</taxon>
        <taxon>Paraphoma</taxon>
    </lineage>
</organism>
<dbReference type="Proteomes" id="UP000813461">
    <property type="component" value="Unassembled WGS sequence"/>
</dbReference>
<name>A0A8K0QZP1_9PLEO</name>
<gene>
    <name evidence="3" type="ORF">FB567DRAFT_448489</name>
</gene>
<feature type="compositionally biased region" description="Basic and acidic residues" evidence="1">
    <location>
        <begin position="42"/>
        <end position="56"/>
    </location>
</feature>
<evidence type="ECO:0000313" key="3">
    <source>
        <dbReference type="EMBL" id="KAH7080719.1"/>
    </source>
</evidence>